<dbReference type="Gene3D" id="3.30.465.10">
    <property type="match status" value="1"/>
</dbReference>
<feature type="domain" description="FAD linked oxidase N-terminal" evidence="6">
    <location>
        <begin position="62"/>
        <end position="128"/>
    </location>
</feature>
<dbReference type="GO" id="GO:0050660">
    <property type="term" value="F:flavin adenine dinucleotide binding"/>
    <property type="evidence" value="ECO:0007669"/>
    <property type="project" value="InterPro"/>
</dbReference>
<keyword evidence="3" id="KW-0274">FAD</keyword>
<dbReference type="InterPro" id="IPR006094">
    <property type="entry name" value="Oxid_FAD_bind_N"/>
</dbReference>
<dbReference type="AlphaFoldDB" id="A0A9W8UN06"/>
<evidence type="ECO:0000256" key="1">
    <source>
        <dbReference type="ARBA" id="ARBA00005466"/>
    </source>
</evidence>
<keyword evidence="8" id="KW-1185">Reference proteome</keyword>
<organism evidence="7 8">
    <name type="scientific">Akanthomyces muscarius</name>
    <name type="common">Entomopathogenic fungus</name>
    <name type="synonym">Lecanicillium muscarium</name>
    <dbReference type="NCBI Taxonomy" id="2231603"/>
    <lineage>
        <taxon>Eukaryota</taxon>
        <taxon>Fungi</taxon>
        <taxon>Dikarya</taxon>
        <taxon>Ascomycota</taxon>
        <taxon>Pezizomycotina</taxon>
        <taxon>Sordariomycetes</taxon>
        <taxon>Hypocreomycetidae</taxon>
        <taxon>Hypocreales</taxon>
        <taxon>Cordycipitaceae</taxon>
        <taxon>Akanthomyces</taxon>
    </lineage>
</organism>
<reference evidence="7" key="1">
    <citation type="journal article" date="2023" name="Access Microbiol">
        <title>De-novo genome assembly for Akanthomyces muscarius, a biocontrol agent of insect agricultural pests.</title>
        <authorList>
            <person name="Erdos Z."/>
            <person name="Studholme D.J."/>
            <person name="Raymond B."/>
            <person name="Sharma M."/>
        </authorList>
    </citation>
    <scope>NUCLEOTIDE SEQUENCE</scope>
    <source>
        <strain evidence="7">Ve6</strain>
    </source>
</reference>
<feature type="signal peptide" evidence="5">
    <location>
        <begin position="1"/>
        <end position="19"/>
    </location>
</feature>
<proteinExistence type="inferred from homology"/>
<dbReference type="GO" id="GO:0016491">
    <property type="term" value="F:oxidoreductase activity"/>
    <property type="evidence" value="ECO:0007669"/>
    <property type="project" value="UniProtKB-KW"/>
</dbReference>
<evidence type="ECO:0000256" key="2">
    <source>
        <dbReference type="ARBA" id="ARBA00022630"/>
    </source>
</evidence>
<evidence type="ECO:0000313" key="8">
    <source>
        <dbReference type="Proteomes" id="UP001144673"/>
    </source>
</evidence>
<feature type="chain" id="PRO_5040781578" description="FAD linked oxidase N-terminal domain-containing protein" evidence="5">
    <location>
        <begin position="20"/>
        <end position="162"/>
    </location>
</feature>
<dbReference type="InterPro" id="IPR050416">
    <property type="entry name" value="FAD-linked_Oxidoreductase"/>
</dbReference>
<dbReference type="Pfam" id="PF01565">
    <property type="entry name" value="FAD_binding_4"/>
    <property type="match status" value="1"/>
</dbReference>
<dbReference type="SUPFAM" id="SSF56176">
    <property type="entry name" value="FAD-binding/transporter-associated domain-like"/>
    <property type="match status" value="1"/>
</dbReference>
<keyword evidence="2" id="KW-0285">Flavoprotein</keyword>
<dbReference type="RefSeq" id="XP_056057342.1">
    <property type="nucleotide sequence ID" value="XM_056196182.1"/>
</dbReference>
<evidence type="ECO:0000256" key="4">
    <source>
        <dbReference type="ARBA" id="ARBA00023002"/>
    </source>
</evidence>
<dbReference type="KEGG" id="amus:LMH87_008248"/>
<dbReference type="PANTHER" id="PTHR42973">
    <property type="entry name" value="BINDING OXIDOREDUCTASE, PUTATIVE (AFU_ORTHOLOGUE AFUA_1G17690)-RELATED"/>
    <property type="match status" value="1"/>
</dbReference>
<accession>A0A9W8UN06</accession>
<evidence type="ECO:0000256" key="5">
    <source>
        <dbReference type="SAM" id="SignalP"/>
    </source>
</evidence>
<dbReference type="InterPro" id="IPR036318">
    <property type="entry name" value="FAD-bd_PCMH-like_sf"/>
</dbReference>
<dbReference type="InterPro" id="IPR016169">
    <property type="entry name" value="FAD-bd_PCMH_sub2"/>
</dbReference>
<sequence length="162" mass="16943">MKVSAAVFFALTVGASATARQYCTELAAQDALRDRVFVPGSAVYDTRLASYYSANAAQRAWCMVLPASTADVQAVARTLSRHQCPFGIRSGGHSTWTGSNGVKDGVTVDFGHMNATTYDRKAGVATTLPSSGREPRSSALAASRLALATRFTATATGSPATM</sequence>
<keyword evidence="5" id="KW-0732">Signal</keyword>
<evidence type="ECO:0000256" key="3">
    <source>
        <dbReference type="ARBA" id="ARBA00022827"/>
    </source>
</evidence>
<evidence type="ECO:0000259" key="6">
    <source>
        <dbReference type="Pfam" id="PF01565"/>
    </source>
</evidence>
<comment type="similarity">
    <text evidence="1">Belongs to the oxygen-dependent FAD-linked oxidoreductase family.</text>
</comment>
<name>A0A9W8UN06_AKAMU</name>
<dbReference type="GeneID" id="80895407"/>
<evidence type="ECO:0000313" key="7">
    <source>
        <dbReference type="EMBL" id="KAJ4159343.1"/>
    </source>
</evidence>
<protein>
    <recommendedName>
        <fullName evidence="6">FAD linked oxidase N-terminal domain-containing protein</fullName>
    </recommendedName>
</protein>
<dbReference type="EMBL" id="JAJHUN010000005">
    <property type="protein sequence ID" value="KAJ4159343.1"/>
    <property type="molecule type" value="Genomic_DNA"/>
</dbReference>
<comment type="caution">
    <text evidence="7">The sequence shown here is derived from an EMBL/GenBank/DDBJ whole genome shotgun (WGS) entry which is preliminary data.</text>
</comment>
<dbReference type="PANTHER" id="PTHR42973:SF53">
    <property type="entry name" value="FAD-BINDING PCMH-TYPE DOMAIN-CONTAINING PROTEIN-RELATED"/>
    <property type="match status" value="1"/>
</dbReference>
<dbReference type="Proteomes" id="UP001144673">
    <property type="component" value="Unassembled WGS sequence"/>
</dbReference>
<gene>
    <name evidence="7" type="ORF">LMH87_008248</name>
</gene>
<keyword evidence="4" id="KW-0560">Oxidoreductase</keyword>